<protein>
    <submittedName>
        <fullName evidence="1">Uncharacterized protein</fullName>
    </submittedName>
</protein>
<reference evidence="1 2" key="1">
    <citation type="submission" date="2014-04" db="EMBL/GenBank/DDBJ databases">
        <title>Evolutionary Origins and Diversification of the Mycorrhizal Mutualists.</title>
        <authorList>
            <consortium name="DOE Joint Genome Institute"/>
            <consortium name="Mycorrhizal Genomics Consortium"/>
            <person name="Kohler A."/>
            <person name="Kuo A."/>
            <person name="Nagy L.G."/>
            <person name="Floudas D."/>
            <person name="Copeland A."/>
            <person name="Barry K.W."/>
            <person name="Cichocki N."/>
            <person name="Veneault-Fourrey C."/>
            <person name="LaButti K."/>
            <person name="Lindquist E.A."/>
            <person name="Lipzen A."/>
            <person name="Lundell T."/>
            <person name="Morin E."/>
            <person name="Murat C."/>
            <person name="Riley R."/>
            <person name="Ohm R."/>
            <person name="Sun H."/>
            <person name="Tunlid A."/>
            <person name="Henrissat B."/>
            <person name="Grigoriev I.V."/>
            <person name="Hibbett D.S."/>
            <person name="Martin F."/>
        </authorList>
    </citation>
    <scope>NUCLEOTIDE SEQUENCE [LARGE SCALE GENOMIC DNA]</scope>
    <source>
        <strain evidence="1 2">Koide BX008</strain>
    </source>
</reference>
<dbReference type="HOGENOM" id="CLU_2704313_0_0_1"/>
<gene>
    <name evidence="1" type="ORF">M378DRAFT_571247</name>
</gene>
<proteinExistence type="predicted"/>
<dbReference type="Proteomes" id="UP000054549">
    <property type="component" value="Unassembled WGS sequence"/>
</dbReference>
<evidence type="ECO:0000313" key="1">
    <source>
        <dbReference type="EMBL" id="KIL64689.1"/>
    </source>
</evidence>
<name>A0A0C2TD09_AMAMK</name>
<evidence type="ECO:0000313" key="2">
    <source>
        <dbReference type="Proteomes" id="UP000054549"/>
    </source>
</evidence>
<dbReference type="AlphaFoldDB" id="A0A0C2TD09"/>
<accession>A0A0C2TD09</accession>
<dbReference type="InParanoid" id="A0A0C2TD09"/>
<sequence length="73" mass="8389">MYFLYQCINNDSEHKSFLLDCHYFLDGNHILNQCLMLINIYSQYSREGDKCSAIGAGTRSETLVNETGLFSEI</sequence>
<organism evidence="1 2">
    <name type="scientific">Amanita muscaria (strain Koide BX008)</name>
    <dbReference type="NCBI Taxonomy" id="946122"/>
    <lineage>
        <taxon>Eukaryota</taxon>
        <taxon>Fungi</taxon>
        <taxon>Dikarya</taxon>
        <taxon>Basidiomycota</taxon>
        <taxon>Agaricomycotina</taxon>
        <taxon>Agaricomycetes</taxon>
        <taxon>Agaricomycetidae</taxon>
        <taxon>Agaricales</taxon>
        <taxon>Pluteineae</taxon>
        <taxon>Amanitaceae</taxon>
        <taxon>Amanita</taxon>
    </lineage>
</organism>
<keyword evidence="2" id="KW-1185">Reference proteome</keyword>
<dbReference type="EMBL" id="KN818247">
    <property type="protein sequence ID" value="KIL64689.1"/>
    <property type="molecule type" value="Genomic_DNA"/>
</dbReference>